<dbReference type="Proteomes" id="UP000031668">
    <property type="component" value="Unassembled WGS sequence"/>
</dbReference>
<organism evidence="4 5">
    <name type="scientific">Thelohanellus kitauei</name>
    <name type="common">Myxosporean</name>
    <dbReference type="NCBI Taxonomy" id="669202"/>
    <lineage>
        <taxon>Eukaryota</taxon>
        <taxon>Metazoa</taxon>
        <taxon>Cnidaria</taxon>
        <taxon>Myxozoa</taxon>
        <taxon>Myxosporea</taxon>
        <taxon>Bivalvulida</taxon>
        <taxon>Platysporina</taxon>
        <taxon>Myxobolidae</taxon>
        <taxon>Thelohanellus</taxon>
    </lineage>
</organism>
<keyword evidence="3" id="KW-0732">Signal</keyword>
<feature type="compositionally biased region" description="Basic and acidic residues" evidence="1">
    <location>
        <begin position="204"/>
        <end position="221"/>
    </location>
</feature>
<feature type="signal peptide" evidence="3">
    <location>
        <begin position="1"/>
        <end position="17"/>
    </location>
</feature>
<evidence type="ECO:0000313" key="5">
    <source>
        <dbReference type="Proteomes" id="UP000031668"/>
    </source>
</evidence>
<feature type="transmembrane region" description="Helical" evidence="2">
    <location>
        <begin position="245"/>
        <end position="265"/>
    </location>
</feature>
<protein>
    <submittedName>
        <fullName evidence="4">Uncharacterized protein</fullName>
    </submittedName>
</protein>
<comment type="caution">
    <text evidence="4">The sequence shown here is derived from an EMBL/GenBank/DDBJ whole genome shotgun (WGS) entry which is preliminary data.</text>
</comment>
<dbReference type="AlphaFoldDB" id="A0A0C2MDB8"/>
<gene>
    <name evidence="4" type="ORF">RF11_08413</name>
</gene>
<sequence length="275" mass="32164">MMALIVSLFMILPYVNGHERKDTDLYDFKLGSTYITVEVSLAIYIVRPEHIYAYVRDDMKNFNIDDSGIMISFLGTYDRWLAIDCKLLNLDKYIEISGCYVSSKTTPQNPFENFSIGYTFRLNKNTKYVFSTQYIRFKTGENEYPILKIDLFDLLVTFRGYTQKMVIESNENYILCDLTSTIVIDDFSIYGGSYSNESDPSVPLKDDEKPDDNQNDRPVDDHNEILVDVQEDIEHNKKFWTKNKFLVLILSLMAIIITVIIFFIYNRCRQSRSNK</sequence>
<accession>A0A0C2MDB8</accession>
<feature type="region of interest" description="Disordered" evidence="1">
    <location>
        <begin position="195"/>
        <end position="221"/>
    </location>
</feature>
<proteinExistence type="predicted"/>
<dbReference type="EMBL" id="JWZT01004008">
    <property type="protein sequence ID" value="KII65116.1"/>
    <property type="molecule type" value="Genomic_DNA"/>
</dbReference>
<keyword evidence="2" id="KW-0472">Membrane</keyword>
<name>A0A0C2MDB8_THEKT</name>
<evidence type="ECO:0000256" key="3">
    <source>
        <dbReference type="SAM" id="SignalP"/>
    </source>
</evidence>
<evidence type="ECO:0000313" key="4">
    <source>
        <dbReference type="EMBL" id="KII65116.1"/>
    </source>
</evidence>
<evidence type="ECO:0000256" key="2">
    <source>
        <dbReference type="SAM" id="Phobius"/>
    </source>
</evidence>
<keyword evidence="2" id="KW-1133">Transmembrane helix</keyword>
<keyword evidence="5" id="KW-1185">Reference proteome</keyword>
<keyword evidence="2" id="KW-0812">Transmembrane</keyword>
<reference evidence="4 5" key="1">
    <citation type="journal article" date="2014" name="Genome Biol. Evol.">
        <title>The genome of the myxosporean Thelohanellus kitauei shows adaptations to nutrient acquisition within its fish host.</title>
        <authorList>
            <person name="Yang Y."/>
            <person name="Xiong J."/>
            <person name="Zhou Z."/>
            <person name="Huo F."/>
            <person name="Miao W."/>
            <person name="Ran C."/>
            <person name="Liu Y."/>
            <person name="Zhang J."/>
            <person name="Feng J."/>
            <person name="Wang M."/>
            <person name="Wang M."/>
            <person name="Wang L."/>
            <person name="Yao B."/>
        </authorList>
    </citation>
    <scope>NUCLEOTIDE SEQUENCE [LARGE SCALE GENOMIC DNA]</scope>
    <source>
        <strain evidence="4">Wuqing</strain>
    </source>
</reference>
<feature type="chain" id="PRO_5002152307" evidence="3">
    <location>
        <begin position="18"/>
        <end position="275"/>
    </location>
</feature>
<evidence type="ECO:0000256" key="1">
    <source>
        <dbReference type="SAM" id="MobiDB-lite"/>
    </source>
</evidence>